<dbReference type="EC" id="3.5.3.4" evidence="3"/>
<organism evidence="3">
    <name type="scientific">uncultured Gemmatimonadota bacterium</name>
    <dbReference type="NCBI Taxonomy" id="203437"/>
    <lineage>
        <taxon>Bacteria</taxon>
        <taxon>Pseudomonadati</taxon>
        <taxon>Gemmatimonadota</taxon>
        <taxon>environmental samples</taxon>
    </lineage>
</organism>
<dbReference type="AlphaFoldDB" id="A0A6J4KBC4"/>
<evidence type="ECO:0000259" key="2">
    <source>
        <dbReference type="Pfam" id="PF03561"/>
    </source>
</evidence>
<dbReference type="GO" id="GO:0000256">
    <property type="term" value="P:allantoin catabolic process"/>
    <property type="evidence" value="ECO:0007669"/>
    <property type="project" value="InterPro"/>
</dbReference>
<dbReference type="Pfam" id="PF03561">
    <property type="entry name" value="Allantoicase"/>
    <property type="match status" value="1"/>
</dbReference>
<dbReference type="PANTHER" id="PTHR12045:SF3">
    <property type="entry name" value="INACTIVE ALLANTOICASE-RELATED"/>
    <property type="match status" value="1"/>
</dbReference>
<dbReference type="InterPro" id="IPR005164">
    <property type="entry name" value="Allantoicase"/>
</dbReference>
<dbReference type="SUPFAM" id="SSF49785">
    <property type="entry name" value="Galactose-binding domain-like"/>
    <property type="match status" value="1"/>
</dbReference>
<proteinExistence type="inferred from homology"/>
<gene>
    <name evidence="3" type="ORF">AVDCRST_MAG89-426</name>
</gene>
<evidence type="ECO:0000256" key="1">
    <source>
        <dbReference type="ARBA" id="ARBA00009242"/>
    </source>
</evidence>
<dbReference type="Gene3D" id="2.60.120.260">
    <property type="entry name" value="Galactose-binding domain-like"/>
    <property type="match status" value="1"/>
</dbReference>
<feature type="domain" description="Allantoicase" evidence="2">
    <location>
        <begin position="16"/>
        <end position="105"/>
    </location>
</feature>
<dbReference type="GO" id="GO:0004037">
    <property type="term" value="F:allantoicase activity"/>
    <property type="evidence" value="ECO:0007669"/>
    <property type="project" value="UniProtKB-EC"/>
</dbReference>
<reference evidence="3" key="1">
    <citation type="submission" date="2020-02" db="EMBL/GenBank/DDBJ databases">
        <authorList>
            <person name="Meier V. D."/>
        </authorList>
    </citation>
    <scope>NUCLEOTIDE SEQUENCE</scope>
    <source>
        <strain evidence="3">AVDCRST_MAG89</strain>
    </source>
</reference>
<keyword evidence="3" id="KW-0378">Hydrolase</keyword>
<comment type="similarity">
    <text evidence="1">Belongs to the allantoicase family.</text>
</comment>
<protein>
    <submittedName>
        <fullName evidence="3">Allantoicase</fullName>
        <ecNumber evidence="3">3.5.3.4</ecNumber>
    </submittedName>
</protein>
<dbReference type="EMBL" id="CADCTV010000098">
    <property type="protein sequence ID" value="CAA9300420.1"/>
    <property type="molecule type" value="Genomic_DNA"/>
</dbReference>
<accession>A0A6J4KBC4</accession>
<dbReference type="InterPro" id="IPR008979">
    <property type="entry name" value="Galactose-bd-like_sf"/>
</dbReference>
<evidence type="ECO:0000313" key="3">
    <source>
        <dbReference type="EMBL" id="CAA9300420.1"/>
    </source>
</evidence>
<dbReference type="InterPro" id="IPR015908">
    <property type="entry name" value="Allantoicase_dom"/>
</dbReference>
<feature type="non-terminal residue" evidence="3">
    <location>
        <position position="108"/>
    </location>
</feature>
<dbReference type="PANTHER" id="PTHR12045">
    <property type="entry name" value="ALLANTOICASE"/>
    <property type="match status" value="1"/>
</dbReference>
<sequence>MTDFQDLPDLAAERLGGAVLLANDEFFAPKEGLLKPGAPEWREGEYTERGKWMDGWETRRHSPSHDWCIVRLGTPGIIRGVVVDTSFFRGNYPEHCSIEACAIHGTPS</sequence>
<name>A0A6J4KBC4_9BACT</name>